<comment type="caution">
    <text evidence="2">The sequence shown here is derived from an EMBL/GenBank/DDBJ whole genome shotgun (WGS) entry which is preliminary data.</text>
</comment>
<dbReference type="InterPro" id="IPR012427">
    <property type="entry name" value="DUF1622"/>
</dbReference>
<dbReference type="Proteomes" id="UP000059074">
    <property type="component" value="Unassembled WGS sequence"/>
</dbReference>
<dbReference type="STRING" id="121290.APY04_0292"/>
<evidence type="ECO:0000313" key="3">
    <source>
        <dbReference type="Proteomes" id="UP000059074"/>
    </source>
</evidence>
<keyword evidence="1" id="KW-0472">Membrane</keyword>
<organism evidence="2 3">
    <name type="scientific">Hyphomicrobium sulfonivorans</name>
    <dbReference type="NCBI Taxonomy" id="121290"/>
    <lineage>
        <taxon>Bacteria</taxon>
        <taxon>Pseudomonadati</taxon>
        <taxon>Pseudomonadota</taxon>
        <taxon>Alphaproteobacteria</taxon>
        <taxon>Hyphomicrobiales</taxon>
        <taxon>Hyphomicrobiaceae</taxon>
        <taxon>Hyphomicrobium</taxon>
    </lineage>
</organism>
<dbReference type="OrthoDB" id="9812897at2"/>
<keyword evidence="1" id="KW-0812">Transmembrane</keyword>
<evidence type="ECO:0000256" key="1">
    <source>
        <dbReference type="SAM" id="Phobius"/>
    </source>
</evidence>
<dbReference type="AlphaFoldDB" id="A0A109BNH4"/>
<reference evidence="2 3" key="1">
    <citation type="submission" date="2015-10" db="EMBL/GenBank/DDBJ databases">
        <title>Transcriptomic analysis of a linuron degrading triple-species bacterial consortium.</title>
        <authorList>
            <person name="Albers P."/>
        </authorList>
    </citation>
    <scope>NUCLEOTIDE SEQUENCE [LARGE SCALE GENOMIC DNA]</scope>
    <source>
        <strain evidence="2 3">WDL6</strain>
    </source>
</reference>
<feature type="transmembrane region" description="Helical" evidence="1">
    <location>
        <begin position="14"/>
        <end position="33"/>
    </location>
</feature>
<dbReference type="EMBL" id="LMTR01000015">
    <property type="protein sequence ID" value="KWT72009.1"/>
    <property type="molecule type" value="Genomic_DNA"/>
</dbReference>
<dbReference type="PANTHER" id="PTHR38468">
    <property type="entry name" value="SLL0939 PROTEIN"/>
    <property type="match status" value="1"/>
</dbReference>
<dbReference type="RefSeq" id="WP_068459087.1">
    <property type="nucleotide sequence ID" value="NZ_JAEFBX010000003.1"/>
</dbReference>
<dbReference type="PATRIC" id="fig|121290.4.peg.2944"/>
<name>A0A109BNH4_HYPSL</name>
<dbReference type="Pfam" id="PF07784">
    <property type="entry name" value="DUF1622"/>
    <property type="match status" value="1"/>
</dbReference>
<accession>A0A109BNH4</accession>
<dbReference type="PANTHER" id="PTHR38468:SF1">
    <property type="entry name" value="SLL0939 PROTEIN"/>
    <property type="match status" value="1"/>
</dbReference>
<sequence length="127" mass="13816">MIEIARVTSEALDVVAFVVILLAVAVSTAVFLTKVVRTGFLANYREYRANLGRGILIGLEILIAADILKSVVVDPTVEGIIVLGGIVAIRTFLSISLDVEINGHWPWQSTRLSQENSPPYPEKQDVA</sequence>
<gene>
    <name evidence="2" type="ORF">APY04_0292</name>
</gene>
<evidence type="ECO:0000313" key="2">
    <source>
        <dbReference type="EMBL" id="KWT72009.1"/>
    </source>
</evidence>
<keyword evidence="1" id="KW-1133">Transmembrane helix</keyword>
<keyword evidence="3" id="KW-1185">Reference proteome</keyword>
<protein>
    <recommendedName>
        <fullName evidence="4">DUF1622 domain-containing protein</fullName>
    </recommendedName>
</protein>
<proteinExistence type="predicted"/>
<evidence type="ECO:0008006" key="4">
    <source>
        <dbReference type="Google" id="ProtNLM"/>
    </source>
</evidence>